<dbReference type="EMBL" id="JABWDY010031811">
    <property type="protein sequence ID" value="KAF5184659.1"/>
    <property type="molecule type" value="Genomic_DNA"/>
</dbReference>
<proteinExistence type="predicted"/>
<dbReference type="AlphaFoldDB" id="A0A7J6VHT1"/>
<evidence type="ECO:0000313" key="2">
    <source>
        <dbReference type="Proteomes" id="UP000554482"/>
    </source>
</evidence>
<evidence type="ECO:0000313" key="1">
    <source>
        <dbReference type="EMBL" id="KAF5184659.1"/>
    </source>
</evidence>
<accession>A0A7J6VHT1</accession>
<sequence>MDLTEDDVNNVCLSIMKIEGLISFSLEAYPEETLPSIEPFSPPPLLQKLHLQGTLSKLPNWFLEKLNKL</sequence>
<name>A0A7J6VHT1_THATH</name>
<dbReference type="Proteomes" id="UP000554482">
    <property type="component" value="Unassembled WGS sequence"/>
</dbReference>
<comment type="caution">
    <text evidence="1">The sequence shown here is derived from an EMBL/GenBank/DDBJ whole genome shotgun (WGS) entry which is preliminary data.</text>
</comment>
<gene>
    <name evidence="1" type="ORF">FRX31_025755</name>
</gene>
<keyword evidence="2" id="KW-1185">Reference proteome</keyword>
<reference evidence="1 2" key="1">
    <citation type="submission" date="2020-06" db="EMBL/GenBank/DDBJ databases">
        <title>Transcriptomic and genomic resources for Thalictrum thalictroides and T. hernandezii: Facilitating candidate gene discovery in an emerging model plant lineage.</title>
        <authorList>
            <person name="Arias T."/>
            <person name="Riano-Pachon D.M."/>
            <person name="Di Stilio V.S."/>
        </authorList>
    </citation>
    <scope>NUCLEOTIDE SEQUENCE [LARGE SCALE GENOMIC DNA]</scope>
    <source>
        <strain evidence="2">cv. WT478/WT964</strain>
        <tissue evidence="1">Leaves</tissue>
    </source>
</reference>
<dbReference type="OrthoDB" id="1153924at2759"/>
<protein>
    <submittedName>
        <fullName evidence="1">Uncharacterized protein</fullName>
    </submittedName>
</protein>
<organism evidence="1 2">
    <name type="scientific">Thalictrum thalictroides</name>
    <name type="common">Rue-anemone</name>
    <name type="synonym">Anemone thalictroides</name>
    <dbReference type="NCBI Taxonomy" id="46969"/>
    <lineage>
        <taxon>Eukaryota</taxon>
        <taxon>Viridiplantae</taxon>
        <taxon>Streptophyta</taxon>
        <taxon>Embryophyta</taxon>
        <taxon>Tracheophyta</taxon>
        <taxon>Spermatophyta</taxon>
        <taxon>Magnoliopsida</taxon>
        <taxon>Ranunculales</taxon>
        <taxon>Ranunculaceae</taxon>
        <taxon>Thalictroideae</taxon>
        <taxon>Thalictrum</taxon>
    </lineage>
</organism>